<accession>A0AAW7K0G4</accession>
<evidence type="ECO:0000313" key="1">
    <source>
        <dbReference type="EMBL" id="MDN0088294.1"/>
    </source>
</evidence>
<comment type="caution">
    <text evidence="1">The sequence shown here is derived from an EMBL/GenBank/DDBJ whole genome shotgun (WGS) entry which is preliminary data.</text>
</comment>
<protein>
    <recommendedName>
        <fullName evidence="3">HTH LytTR-type domain-containing protein</fullName>
    </recommendedName>
</protein>
<evidence type="ECO:0008006" key="3">
    <source>
        <dbReference type="Google" id="ProtNLM"/>
    </source>
</evidence>
<name>A0AAW7K0G4_9GAMM</name>
<dbReference type="RefSeq" id="WP_289818055.1">
    <property type="nucleotide sequence ID" value="NZ_JAUEHU010000012.1"/>
</dbReference>
<dbReference type="EMBL" id="JAUEHU010000012">
    <property type="protein sequence ID" value="MDN0088294.1"/>
    <property type="molecule type" value="Genomic_DNA"/>
</dbReference>
<dbReference type="Proteomes" id="UP001167864">
    <property type="component" value="Unassembled WGS sequence"/>
</dbReference>
<evidence type="ECO:0000313" key="2">
    <source>
        <dbReference type="Proteomes" id="UP001167864"/>
    </source>
</evidence>
<sequence>MSGFVDFKLAQSGAPVTISKTAILYVEENTREANITNLHCVGSITHVVSETYSEARKKLPKFVETKRSDNGTPKVALHDWNISYIERSSSGAAIVYFTEQGVSVPVVESYENFIKMFHAI</sequence>
<dbReference type="AlphaFoldDB" id="A0AAW7K0G4"/>
<gene>
    <name evidence="1" type="ORF">QVN42_13000</name>
</gene>
<proteinExistence type="predicted"/>
<reference evidence="1" key="1">
    <citation type="submission" date="2023-06" db="EMBL/GenBank/DDBJ databases">
        <authorList>
            <person name="Polev D.E."/>
            <person name="Saitova A.T."/>
            <person name="Bogumilchik E.A."/>
            <person name="Kokorina G.I."/>
            <person name="Voskresenskaia E.A."/>
        </authorList>
    </citation>
    <scope>NUCLEOTIDE SEQUENCE</scope>
    <source>
        <strain evidence="1">2145 StPb PI</strain>
    </source>
</reference>
<organism evidence="1 2">
    <name type="scientific">Yersinia nurmii</name>
    <dbReference type="NCBI Taxonomy" id="685706"/>
    <lineage>
        <taxon>Bacteria</taxon>
        <taxon>Pseudomonadati</taxon>
        <taxon>Pseudomonadota</taxon>
        <taxon>Gammaproteobacteria</taxon>
        <taxon>Enterobacterales</taxon>
        <taxon>Yersiniaceae</taxon>
        <taxon>Yersinia</taxon>
    </lineage>
</organism>